<evidence type="ECO:0000256" key="1">
    <source>
        <dbReference type="ARBA" id="ARBA00009964"/>
    </source>
</evidence>
<dbReference type="Gene3D" id="1.10.10.60">
    <property type="entry name" value="Homeodomain-like"/>
    <property type="match status" value="1"/>
</dbReference>
<keyword evidence="2" id="KW-0175">Coiled coil</keyword>
<dbReference type="PANTHER" id="PTHR33215:SF12">
    <property type="entry name" value="TRANSPOSASE INSN FOR INSERTION SEQUENCE ELEMENT IS911A-RELATED"/>
    <property type="match status" value="1"/>
</dbReference>
<reference evidence="3" key="1">
    <citation type="submission" date="2020-11" db="EMBL/GenBank/DDBJ databases">
        <title>Gallibacterium anatis 1637, full genome, WGS.</title>
        <authorList>
            <person name="Laishevtcev A.I."/>
            <person name="Yakimova E.A."/>
            <person name="Petkovich D."/>
            <person name="Stepanova T.V."/>
            <person name="Kalendr R.S."/>
            <person name="Rubalsky E.O."/>
            <person name="Zulkarneev E.R."/>
            <person name="Aleshkin A.V."/>
        </authorList>
    </citation>
    <scope>NUCLEOTIDE SEQUENCE</scope>
    <source>
        <strain evidence="3">1637</strain>
    </source>
</reference>
<dbReference type="InterPro" id="IPR009057">
    <property type="entry name" value="Homeodomain-like_sf"/>
</dbReference>
<comment type="similarity">
    <text evidence="1">Belongs to the transposase 8 family.</text>
</comment>
<dbReference type="GO" id="GO:0003677">
    <property type="term" value="F:DNA binding"/>
    <property type="evidence" value="ECO:0007669"/>
    <property type="project" value="InterPro"/>
</dbReference>
<proteinExistence type="inferred from homology"/>
<accession>A0A930UWB3</accession>
<comment type="caution">
    <text evidence="3">The sequence shown here is derived from an EMBL/GenBank/DDBJ whole genome shotgun (WGS) entry which is preliminary data.</text>
</comment>
<feature type="coiled-coil region" evidence="2">
    <location>
        <begin position="76"/>
        <end position="103"/>
    </location>
</feature>
<dbReference type="GO" id="GO:0004803">
    <property type="term" value="F:transposase activity"/>
    <property type="evidence" value="ECO:0007669"/>
    <property type="project" value="InterPro"/>
</dbReference>
<gene>
    <name evidence="3" type="ORF">INT80_08770</name>
</gene>
<name>A0A930UWB3_9PAST</name>
<dbReference type="InterPro" id="IPR051839">
    <property type="entry name" value="RD_transcriptional_regulator"/>
</dbReference>
<protein>
    <submittedName>
        <fullName evidence="3">Transposase</fullName>
    </submittedName>
</protein>
<evidence type="ECO:0000313" key="3">
    <source>
        <dbReference type="EMBL" id="MBF4102718.1"/>
    </source>
</evidence>
<organism evidence="3">
    <name type="scientific">Gallibacterium anatis</name>
    <dbReference type="NCBI Taxonomy" id="750"/>
    <lineage>
        <taxon>Bacteria</taxon>
        <taxon>Pseudomonadati</taxon>
        <taxon>Pseudomonadota</taxon>
        <taxon>Gammaproteobacteria</taxon>
        <taxon>Pasteurellales</taxon>
        <taxon>Pasteurellaceae</taxon>
        <taxon>Gallibacterium</taxon>
    </lineage>
</organism>
<dbReference type="EMBL" id="JADION010000023">
    <property type="protein sequence ID" value="MBF4102718.1"/>
    <property type="molecule type" value="Genomic_DNA"/>
</dbReference>
<dbReference type="InterPro" id="IPR002514">
    <property type="entry name" value="Transposase_8"/>
</dbReference>
<sequence>MQSSIGGKLSQKEDIKMRRTFSPDYKVAAVKLVTEQGYSVAQACSELGIGETALRRWIKQVQAEKQGYVLPGTKPLSPEQQRIRELEQRIKILEEDKEILKRLPRFLCHSSVTLPSGKGIKIVWNKTGLCAIFAFRTNLLCPEKAAGEAQ</sequence>
<dbReference type="SUPFAM" id="SSF46689">
    <property type="entry name" value="Homeodomain-like"/>
    <property type="match status" value="1"/>
</dbReference>
<dbReference type="AlphaFoldDB" id="A0A930UWB3"/>
<dbReference type="Pfam" id="PF01527">
    <property type="entry name" value="HTH_Tnp_1"/>
    <property type="match status" value="1"/>
</dbReference>
<dbReference type="GO" id="GO:0006313">
    <property type="term" value="P:DNA transposition"/>
    <property type="evidence" value="ECO:0007669"/>
    <property type="project" value="InterPro"/>
</dbReference>
<evidence type="ECO:0000256" key="2">
    <source>
        <dbReference type="SAM" id="Coils"/>
    </source>
</evidence>
<dbReference type="PANTHER" id="PTHR33215">
    <property type="entry name" value="PROTEIN DISTAL ANTENNA"/>
    <property type="match status" value="1"/>
</dbReference>